<dbReference type="InterPro" id="IPR033116">
    <property type="entry name" value="TRYPSIN_SER"/>
</dbReference>
<keyword evidence="5 9" id="KW-0378">Hydrolase</keyword>
<evidence type="ECO:0000313" key="13">
    <source>
        <dbReference type="Proteomes" id="UP000749559"/>
    </source>
</evidence>
<protein>
    <recommendedName>
        <fullName evidence="11">Peptidase S1 domain-containing protein</fullName>
    </recommendedName>
</protein>
<sequence length="1119" mass="124128">IVSGKVVVIYQFANSSHASLFGKINHLEAEKRLKMQRLGTYQLVLLLLFCGVYLGTAKPKNPRTKRPPKATGMDINNCTNAYIEVERKINMMKTNIDRNSEDELKTTLDDLVNLLKKCTKFDKKIVGNIPRTTKKNALKTLKAITLTQKTMQTFIKYMNKAKSTASKVNNGVERDITKCITDLTFSYTYYGFTEQGTLLSKITRGCVYLVQSTSGLDEQVKKELDDALDQIKKWVKQRKAVEILLKKVKVPKANYTPDSPPMGRIAAGGRSGQGAPCSANLTVNGTYTCECDDTVGFKLVGDAWERECQPTPVGFWPLNKLQEGSNFAENKIFGSAEIQNVNFVEGVSGNASDAIKLFNASSSLRIESIFGGITLRSFTWMIYVKPLARNGGVSILKHRIGNTEITISLVNNKIVASIQVKGAKYEVKSEEVPEEEWAFVVLSLSKTKRIRLLVFKEDDEEESILREKDINDPMDDEQNQTIVIGGKLNDPPFIGLCVACLKFYIVDLTIDEVKGARQACRKDILLASWPLNKKYDIKDISGNDKQLLFTPRLKPFLPGPQDQSKGSITLGREENLRHRDGLKTSSKVEVADKITWLGSFYIDQRDVSDTSFKYAIIDFSTENEWGFRVWVDFDSNGGNVGNLVASVAEPLPDNTIKVLAVILMRVWYHCAFSYDGKTGFSALYLNGARIEYQTFEMKWNGINAFAHIGKSKRRGLDIMRGRVTCFELYEAVLNNAEVNQIYNQCHEGSSTTIDNATCSIQTVQPVFLRNVGGIEGNKAKPHSWPWMVQIRHRDRGDFLCGGSLYKPDIVITAAHCFDERDTSPGQFIVVIGSHYRANLSNAINVTLVANHPDYARVGTVPLHHDIAIIKLAKCVEYSSKIQPICLTKYKVFANEDERFECVALGWGHTGKGELSEELKQLRLPTIPYDECTKMLTDVDGASSFCAGHLGAKKPDTCGGDSGGPLMCQFGTDLRHMLTGVTSWGKNACGSKNSAGVYTSIFKHKQWITDVSNALSDCGPSDDYCKQDDFNNQTDGVLRRFEVLSETIRGITTNIATLSESNAEMGRSIGQMSYTVTGNDLGNGCSTGECCADNSMCSGNVCVCMTGFYNVDSVCRSVNG</sequence>
<evidence type="ECO:0000256" key="3">
    <source>
        <dbReference type="ARBA" id="ARBA00022670"/>
    </source>
</evidence>
<dbReference type="OrthoDB" id="6261922at2759"/>
<dbReference type="PROSITE" id="PS50240">
    <property type="entry name" value="TRYPSIN_DOM"/>
    <property type="match status" value="1"/>
</dbReference>
<gene>
    <name evidence="12" type="ORF">OFUS_LOCUS22902</name>
</gene>
<organism evidence="12 13">
    <name type="scientific">Owenia fusiformis</name>
    <name type="common">Polychaete worm</name>
    <dbReference type="NCBI Taxonomy" id="6347"/>
    <lineage>
        <taxon>Eukaryota</taxon>
        <taxon>Metazoa</taxon>
        <taxon>Spiralia</taxon>
        <taxon>Lophotrochozoa</taxon>
        <taxon>Annelida</taxon>
        <taxon>Polychaeta</taxon>
        <taxon>Sedentaria</taxon>
        <taxon>Canalipalpata</taxon>
        <taxon>Sabellida</taxon>
        <taxon>Oweniida</taxon>
        <taxon>Oweniidae</taxon>
        <taxon>Owenia</taxon>
    </lineage>
</organism>
<name>A0A8S4PY96_OWEFU</name>
<evidence type="ECO:0000256" key="2">
    <source>
        <dbReference type="ARBA" id="ARBA00022525"/>
    </source>
</evidence>
<dbReference type="Proteomes" id="UP000749559">
    <property type="component" value="Unassembled WGS sequence"/>
</dbReference>
<keyword evidence="8" id="KW-1015">Disulfide bond</keyword>
<evidence type="ECO:0000256" key="10">
    <source>
        <dbReference type="SAM" id="Phobius"/>
    </source>
</evidence>
<evidence type="ECO:0000256" key="5">
    <source>
        <dbReference type="ARBA" id="ARBA00022801"/>
    </source>
</evidence>
<keyword evidence="4" id="KW-0732">Signal</keyword>
<dbReference type="SMART" id="SM00020">
    <property type="entry name" value="Tryp_SPc"/>
    <property type="match status" value="1"/>
</dbReference>
<feature type="domain" description="Peptidase S1" evidence="11">
    <location>
        <begin position="770"/>
        <end position="1012"/>
    </location>
</feature>
<dbReference type="PROSITE" id="PS00134">
    <property type="entry name" value="TRYPSIN_HIS"/>
    <property type="match status" value="1"/>
</dbReference>
<evidence type="ECO:0000256" key="7">
    <source>
        <dbReference type="ARBA" id="ARBA00023145"/>
    </source>
</evidence>
<dbReference type="PROSITE" id="PS00135">
    <property type="entry name" value="TRYPSIN_SER"/>
    <property type="match status" value="1"/>
</dbReference>
<dbReference type="GO" id="GO:0004252">
    <property type="term" value="F:serine-type endopeptidase activity"/>
    <property type="evidence" value="ECO:0007669"/>
    <property type="project" value="InterPro"/>
</dbReference>
<dbReference type="SUPFAM" id="SSF50494">
    <property type="entry name" value="Trypsin-like serine proteases"/>
    <property type="match status" value="1"/>
</dbReference>
<dbReference type="Gene3D" id="2.40.10.10">
    <property type="entry name" value="Trypsin-like serine proteases"/>
    <property type="match status" value="1"/>
</dbReference>
<feature type="transmembrane region" description="Helical" evidence="10">
    <location>
        <begin position="38"/>
        <end position="56"/>
    </location>
</feature>
<keyword evidence="10" id="KW-0812">Transmembrane</keyword>
<evidence type="ECO:0000256" key="8">
    <source>
        <dbReference type="ARBA" id="ARBA00023157"/>
    </source>
</evidence>
<dbReference type="GO" id="GO:0005576">
    <property type="term" value="C:extracellular region"/>
    <property type="evidence" value="ECO:0007669"/>
    <property type="project" value="UniProtKB-SubCell"/>
</dbReference>
<keyword evidence="6 9" id="KW-0720">Serine protease</keyword>
<dbReference type="InterPro" id="IPR013320">
    <property type="entry name" value="ConA-like_dom_sf"/>
</dbReference>
<evidence type="ECO:0000256" key="1">
    <source>
        <dbReference type="ARBA" id="ARBA00004613"/>
    </source>
</evidence>
<evidence type="ECO:0000313" key="12">
    <source>
        <dbReference type="EMBL" id="CAH1798816.1"/>
    </source>
</evidence>
<dbReference type="InterPro" id="IPR009003">
    <property type="entry name" value="Peptidase_S1_PA"/>
</dbReference>
<comment type="subcellular location">
    <subcellularLocation>
        <location evidence="1">Secreted</location>
    </subcellularLocation>
</comment>
<dbReference type="FunFam" id="2.40.10.10:FF:000146">
    <property type="entry name" value="Serine protease 53"/>
    <property type="match status" value="1"/>
</dbReference>
<dbReference type="PRINTS" id="PR00722">
    <property type="entry name" value="CHYMOTRYPSIN"/>
</dbReference>
<keyword evidence="2" id="KW-0964">Secreted</keyword>
<dbReference type="InterPro" id="IPR001254">
    <property type="entry name" value="Trypsin_dom"/>
</dbReference>
<evidence type="ECO:0000256" key="4">
    <source>
        <dbReference type="ARBA" id="ARBA00022729"/>
    </source>
</evidence>
<dbReference type="Gene3D" id="2.60.120.200">
    <property type="match status" value="2"/>
</dbReference>
<accession>A0A8S4PY96</accession>
<dbReference type="CDD" id="cd00190">
    <property type="entry name" value="Tryp_SPc"/>
    <property type="match status" value="1"/>
</dbReference>
<dbReference type="GO" id="GO:0006508">
    <property type="term" value="P:proteolysis"/>
    <property type="evidence" value="ECO:0007669"/>
    <property type="project" value="UniProtKB-KW"/>
</dbReference>
<comment type="caution">
    <text evidence="12">The sequence shown here is derived from an EMBL/GenBank/DDBJ whole genome shotgun (WGS) entry which is preliminary data.</text>
</comment>
<feature type="non-terminal residue" evidence="12">
    <location>
        <position position="1"/>
    </location>
</feature>
<dbReference type="PANTHER" id="PTHR24252">
    <property type="entry name" value="ACROSIN-RELATED"/>
    <property type="match status" value="1"/>
</dbReference>
<keyword evidence="13" id="KW-1185">Reference proteome</keyword>
<keyword evidence="7" id="KW-0865">Zymogen</keyword>
<evidence type="ECO:0000256" key="6">
    <source>
        <dbReference type="ARBA" id="ARBA00022825"/>
    </source>
</evidence>
<dbReference type="PANTHER" id="PTHR24252:SF7">
    <property type="entry name" value="HYALIN"/>
    <property type="match status" value="1"/>
</dbReference>
<dbReference type="EMBL" id="CAIIXF020000011">
    <property type="protein sequence ID" value="CAH1798816.1"/>
    <property type="molecule type" value="Genomic_DNA"/>
</dbReference>
<evidence type="ECO:0000259" key="11">
    <source>
        <dbReference type="PROSITE" id="PS50240"/>
    </source>
</evidence>
<dbReference type="Pfam" id="PF13385">
    <property type="entry name" value="Laminin_G_3"/>
    <property type="match status" value="1"/>
</dbReference>
<keyword evidence="3 9" id="KW-0645">Protease</keyword>
<keyword evidence="10" id="KW-0472">Membrane</keyword>
<evidence type="ECO:0000256" key="9">
    <source>
        <dbReference type="RuleBase" id="RU363034"/>
    </source>
</evidence>
<dbReference type="InterPro" id="IPR001314">
    <property type="entry name" value="Peptidase_S1A"/>
</dbReference>
<reference evidence="12" key="1">
    <citation type="submission" date="2022-03" db="EMBL/GenBank/DDBJ databases">
        <authorList>
            <person name="Martin C."/>
        </authorList>
    </citation>
    <scope>NUCLEOTIDE SEQUENCE</scope>
</reference>
<dbReference type="Pfam" id="PF00089">
    <property type="entry name" value="Trypsin"/>
    <property type="match status" value="1"/>
</dbReference>
<dbReference type="AlphaFoldDB" id="A0A8S4PY96"/>
<dbReference type="InterPro" id="IPR018114">
    <property type="entry name" value="TRYPSIN_HIS"/>
</dbReference>
<dbReference type="SUPFAM" id="SSF49899">
    <property type="entry name" value="Concanavalin A-like lectins/glucanases"/>
    <property type="match status" value="2"/>
</dbReference>
<keyword evidence="10" id="KW-1133">Transmembrane helix</keyword>
<proteinExistence type="predicted"/>
<dbReference type="InterPro" id="IPR043504">
    <property type="entry name" value="Peptidase_S1_PA_chymotrypsin"/>
</dbReference>